<accession>A0A0F9EHX6</accession>
<name>A0A0F9EHX6_9ZZZZ</name>
<gene>
    <name evidence="1" type="ORF">LCGC14_2073450</name>
</gene>
<evidence type="ECO:0000313" key="1">
    <source>
        <dbReference type="EMBL" id="KKL73584.1"/>
    </source>
</evidence>
<evidence type="ECO:0008006" key="2">
    <source>
        <dbReference type="Google" id="ProtNLM"/>
    </source>
</evidence>
<proteinExistence type="predicted"/>
<dbReference type="EMBL" id="LAZR01024915">
    <property type="protein sequence ID" value="KKL73584.1"/>
    <property type="molecule type" value="Genomic_DNA"/>
</dbReference>
<comment type="caution">
    <text evidence="1">The sequence shown here is derived from an EMBL/GenBank/DDBJ whole genome shotgun (WGS) entry which is preliminary data.</text>
</comment>
<organism evidence="1">
    <name type="scientific">marine sediment metagenome</name>
    <dbReference type="NCBI Taxonomy" id="412755"/>
    <lineage>
        <taxon>unclassified sequences</taxon>
        <taxon>metagenomes</taxon>
        <taxon>ecological metagenomes</taxon>
    </lineage>
</organism>
<protein>
    <recommendedName>
        <fullName evidence="2">ABM domain-containing protein</fullName>
    </recommendedName>
</protein>
<reference evidence="1" key="1">
    <citation type="journal article" date="2015" name="Nature">
        <title>Complex archaea that bridge the gap between prokaryotes and eukaryotes.</title>
        <authorList>
            <person name="Spang A."/>
            <person name="Saw J.H."/>
            <person name="Jorgensen S.L."/>
            <person name="Zaremba-Niedzwiedzka K."/>
            <person name="Martijn J."/>
            <person name="Lind A.E."/>
            <person name="van Eijk R."/>
            <person name="Schleper C."/>
            <person name="Guy L."/>
            <person name="Ettema T.J."/>
        </authorList>
    </citation>
    <scope>NUCLEOTIDE SEQUENCE</scope>
</reference>
<dbReference type="AlphaFoldDB" id="A0A0F9EHX6"/>
<sequence>MQLLTRNTTTDPEGWAEIFEADREAQGAAGLTLLQLWQAEGDPNTRWMLFEVSDRDRAQAWLDAPQAAMHATRASVIDSEFHFLDIA</sequence>